<proteinExistence type="predicted"/>
<dbReference type="AlphaFoldDB" id="A0A267WL49"/>
<dbReference type="Gene3D" id="2.60.120.260">
    <property type="entry name" value="Galactose-binding domain-like"/>
    <property type="match status" value="1"/>
</dbReference>
<dbReference type="InterPro" id="IPR036514">
    <property type="entry name" value="SGNH_hydro_sf"/>
</dbReference>
<sequence length="394" mass="44355">MKHISFNNPNLRHMGRVSDAVDPATHAPFQTWAFPYTQVSFRCTGTSIGVHLVNHWGYGRATLGAVVDGIQLRIPVPIDTGHDAVTLENGYPSRVEPTEPAEPTDVQHSQSDIRKPVYVTIAEQLPNIMHEVTIFKRQDEGNNRYDMISIELDDDAQILPPSSPKPSRRMEFYGDSVTCGERCEALCYEGQADPDEDLSGYSNSWYSYASITARNLNAQAHLVAQGGASLIDGIGWFHAPHYLGMESIWDRSTYNPEFGEPQPWDFTQYTPHVVVVALGQNDAHPYDFMASDYNGDEARHWRTRYIDFVHALREKYPKALIVLTTTIVRHDAAWDRAIGEACDTLRAEGEFHVKHFLYSRNGCGTDGHPRIPEDEQMAAELTAYLASFGPDLWQ</sequence>
<gene>
    <name evidence="3" type="ORF">BPS1E_1250</name>
</gene>
<organism evidence="3 4">
    <name type="scientific">Bifidobacterium pseudocatenulatum</name>
    <dbReference type="NCBI Taxonomy" id="28026"/>
    <lineage>
        <taxon>Bacteria</taxon>
        <taxon>Bacillati</taxon>
        <taxon>Actinomycetota</taxon>
        <taxon>Actinomycetes</taxon>
        <taxon>Bifidobacteriales</taxon>
        <taxon>Bifidobacteriaceae</taxon>
        <taxon>Bifidobacterium</taxon>
    </lineage>
</organism>
<dbReference type="Pfam" id="PF13472">
    <property type="entry name" value="Lipase_GDSL_2"/>
    <property type="match status" value="1"/>
</dbReference>
<comment type="caution">
    <text evidence="3">The sequence shown here is derived from an EMBL/GenBank/DDBJ whole genome shotgun (WGS) entry which is preliminary data.</text>
</comment>
<dbReference type="PANTHER" id="PTHR37834:SF2">
    <property type="entry name" value="ESTERASE, SGNH HYDROLASE-TYPE"/>
    <property type="match status" value="1"/>
</dbReference>
<evidence type="ECO:0000259" key="2">
    <source>
        <dbReference type="Pfam" id="PF13472"/>
    </source>
</evidence>
<dbReference type="Gene3D" id="3.40.50.1110">
    <property type="entry name" value="SGNH hydrolase"/>
    <property type="match status" value="1"/>
</dbReference>
<evidence type="ECO:0000313" key="4">
    <source>
        <dbReference type="Proteomes" id="UP000216789"/>
    </source>
</evidence>
<reference evidence="3 4" key="1">
    <citation type="journal article" date="2017" name="ISME J.">
        <title>Unveiling bifidobacterial biogeography across the mammalian branch of the tree of life.</title>
        <authorList>
            <person name="Milani C."/>
            <person name="Mangifesta M."/>
            <person name="Mancabelli L."/>
            <person name="Lugli G.A."/>
            <person name="James K."/>
            <person name="Duranti S."/>
            <person name="Turroni F."/>
            <person name="Ferrario C."/>
            <person name="Ossiprandi M.C."/>
            <person name="van Sinderen D."/>
            <person name="Ventura M."/>
        </authorList>
    </citation>
    <scope>NUCLEOTIDE SEQUENCE [LARGE SCALE GENOMIC DNA]</scope>
    <source>
        <strain evidence="3 4">1E</strain>
    </source>
</reference>
<evidence type="ECO:0000313" key="3">
    <source>
        <dbReference type="EMBL" id="PAC73324.1"/>
    </source>
</evidence>
<dbReference type="SUPFAM" id="SSF52266">
    <property type="entry name" value="SGNH hydrolase"/>
    <property type="match status" value="1"/>
</dbReference>
<dbReference type="RefSeq" id="WP_095279692.1">
    <property type="nucleotide sequence ID" value="NZ_JADPAP010000003.1"/>
</dbReference>
<dbReference type="PANTHER" id="PTHR37834">
    <property type="entry name" value="GDSL-LIKE LIPASE/ACYLHYDROLASE DOMAIN PROTEIN (AFU_ORTHOLOGUE AFUA_2G00620)"/>
    <property type="match status" value="1"/>
</dbReference>
<protein>
    <submittedName>
        <fullName evidence="3">Electron transporter RnfD</fullName>
    </submittedName>
</protein>
<dbReference type="EMBL" id="MNLB01000006">
    <property type="protein sequence ID" value="PAC73324.1"/>
    <property type="molecule type" value="Genomic_DNA"/>
</dbReference>
<evidence type="ECO:0000256" key="1">
    <source>
        <dbReference type="SAM" id="MobiDB-lite"/>
    </source>
</evidence>
<dbReference type="InterPro" id="IPR052762">
    <property type="entry name" value="PCW_deacetylase/CE"/>
</dbReference>
<name>A0A267WL49_BIFPS</name>
<dbReference type="InterPro" id="IPR013830">
    <property type="entry name" value="SGNH_hydro"/>
</dbReference>
<feature type="domain" description="SGNH hydrolase-type esterase" evidence="2">
    <location>
        <begin position="172"/>
        <end position="335"/>
    </location>
</feature>
<accession>A0A267WL49</accession>
<dbReference type="Proteomes" id="UP000216789">
    <property type="component" value="Unassembled WGS sequence"/>
</dbReference>
<feature type="region of interest" description="Disordered" evidence="1">
    <location>
        <begin position="90"/>
        <end position="110"/>
    </location>
</feature>